<evidence type="ECO:0000313" key="2">
    <source>
        <dbReference type="Proteomes" id="UP001300604"/>
    </source>
</evidence>
<proteinExistence type="predicted"/>
<dbReference type="RefSeq" id="WP_275844211.1">
    <property type="nucleotide sequence ID" value="NZ_CP135996.1"/>
</dbReference>
<reference evidence="1 2" key="1">
    <citation type="submission" date="2024-06" db="EMBL/GenBank/DDBJ databases">
        <title>Caproicibacterium argilliputei sp. nov, a novel caproic acid producing anaerobic bacterium isolated from pit mud.</title>
        <authorList>
            <person name="Xia S."/>
        </authorList>
    </citation>
    <scope>NUCLEOTIDE SEQUENCE [LARGE SCALE GENOMIC DNA]</scope>
    <source>
        <strain evidence="1 2">ZCY20-5</strain>
    </source>
</reference>
<dbReference type="KEGG" id="carl:PXC00_13330"/>
<gene>
    <name evidence="1" type="ORF">PXC00_13330</name>
</gene>
<reference evidence="2" key="2">
    <citation type="submission" date="2024-06" db="EMBL/GenBank/DDBJ databases">
        <title>Caproicibacterium argilliputei sp. nov, a novel caproic acid producing anaerobic bacterium isolated from pit mud.</title>
        <authorList>
            <person name="Zeng C."/>
        </authorList>
    </citation>
    <scope>NUCLEOTIDE SEQUENCE [LARGE SCALE GENOMIC DNA]</scope>
    <source>
        <strain evidence="2">ZCY20-5</strain>
    </source>
</reference>
<accession>A0AA97D9X6</accession>
<dbReference type="EMBL" id="CP135996">
    <property type="protein sequence ID" value="WOC32152.1"/>
    <property type="molecule type" value="Genomic_DNA"/>
</dbReference>
<keyword evidence="2" id="KW-1185">Reference proteome</keyword>
<dbReference type="Proteomes" id="UP001300604">
    <property type="component" value="Chromosome"/>
</dbReference>
<name>A0AA97D9X6_9FIRM</name>
<protein>
    <submittedName>
        <fullName evidence="1">Uncharacterized protein</fullName>
    </submittedName>
</protein>
<sequence>MKTENVWTRLRLLRAVTAQQETDYLPLVQDAMERLEAQRRQLGGDSLLEAAAAALVNWQLTLTEVDGDFTAGEVRFAGGNTREGAHQIWRDALAAAAPYLHDEAFVFRRIS</sequence>
<evidence type="ECO:0000313" key="1">
    <source>
        <dbReference type="EMBL" id="WOC32152.1"/>
    </source>
</evidence>
<dbReference type="AlphaFoldDB" id="A0AA97D9X6"/>
<reference evidence="2" key="3">
    <citation type="submission" date="2024-06" db="EMBL/GenBank/DDBJ databases">
        <authorList>
            <person name="Zeng C."/>
        </authorList>
    </citation>
    <scope>NUCLEOTIDE SEQUENCE [LARGE SCALE GENOMIC DNA]</scope>
    <source>
        <strain evidence="2">ZCY20-5</strain>
    </source>
</reference>
<organism evidence="1 2">
    <name type="scientific">Caproicibacterium argilliputei</name>
    <dbReference type="NCBI Taxonomy" id="3030016"/>
    <lineage>
        <taxon>Bacteria</taxon>
        <taxon>Bacillati</taxon>
        <taxon>Bacillota</taxon>
        <taxon>Clostridia</taxon>
        <taxon>Eubacteriales</taxon>
        <taxon>Oscillospiraceae</taxon>
        <taxon>Caproicibacterium</taxon>
    </lineage>
</organism>